<dbReference type="EMBL" id="BNED01000010">
    <property type="protein sequence ID" value="GHI82633.1"/>
    <property type="molecule type" value="Genomic_DNA"/>
</dbReference>
<feature type="region of interest" description="Disordered" evidence="4">
    <location>
        <begin position="300"/>
        <end position="323"/>
    </location>
</feature>
<dbReference type="Pfam" id="PF00069">
    <property type="entry name" value="Pkinase"/>
    <property type="match status" value="1"/>
</dbReference>
<reference evidence="6" key="2">
    <citation type="submission" date="2024-05" db="EMBL/GenBank/DDBJ databases">
        <title>Whole genome shotgun sequence of Streptomyces spororaveus NBRC 15456.</title>
        <authorList>
            <person name="Komaki H."/>
            <person name="Tamura T."/>
        </authorList>
    </citation>
    <scope>NUCLEOTIDE SEQUENCE</scope>
    <source>
        <strain evidence="6">NBRC 15456</strain>
    </source>
</reference>
<gene>
    <name evidence="6" type="ORF">Sspor_00070</name>
    <name evidence="7" type="ORF">Sspor_81940</name>
</gene>
<keyword evidence="2 3" id="KW-0067">ATP-binding</keyword>
<dbReference type="Gene3D" id="1.10.510.10">
    <property type="entry name" value="Transferase(Phosphotransferase) domain 1"/>
    <property type="match status" value="1"/>
</dbReference>
<evidence type="ECO:0000256" key="1">
    <source>
        <dbReference type="ARBA" id="ARBA00022741"/>
    </source>
</evidence>
<evidence type="ECO:0000256" key="4">
    <source>
        <dbReference type="SAM" id="MobiDB-lite"/>
    </source>
</evidence>
<dbReference type="PROSITE" id="PS00108">
    <property type="entry name" value="PROTEIN_KINASE_ST"/>
    <property type="match status" value="1"/>
</dbReference>
<dbReference type="SUPFAM" id="SSF50998">
    <property type="entry name" value="Quinoprotein alcohol dehydrogenase-like"/>
    <property type="match status" value="2"/>
</dbReference>
<dbReference type="SMART" id="SM00564">
    <property type="entry name" value="PQQ"/>
    <property type="match status" value="7"/>
</dbReference>
<evidence type="ECO:0000313" key="8">
    <source>
        <dbReference type="Proteomes" id="UP000608522"/>
    </source>
</evidence>
<evidence type="ECO:0000313" key="6">
    <source>
        <dbReference type="EMBL" id="GHI74446.1"/>
    </source>
</evidence>
<evidence type="ECO:0000313" key="7">
    <source>
        <dbReference type="EMBL" id="GHI82633.1"/>
    </source>
</evidence>
<dbReference type="InterPro" id="IPR011047">
    <property type="entry name" value="Quinoprotein_ADH-like_sf"/>
</dbReference>
<keyword evidence="8" id="KW-1185">Reference proteome</keyword>
<dbReference type="PANTHER" id="PTHR34512">
    <property type="entry name" value="CELL SURFACE PROTEIN"/>
    <property type="match status" value="1"/>
</dbReference>
<comment type="caution">
    <text evidence="6">The sequence shown here is derived from an EMBL/GenBank/DDBJ whole genome shotgun (WGS) entry which is preliminary data.</text>
</comment>
<dbReference type="PANTHER" id="PTHR34512:SF30">
    <property type="entry name" value="OUTER MEMBRANE PROTEIN ASSEMBLY FACTOR BAMB"/>
    <property type="match status" value="1"/>
</dbReference>
<dbReference type="InterPro" id="IPR015943">
    <property type="entry name" value="WD40/YVTN_repeat-like_dom_sf"/>
</dbReference>
<dbReference type="InterPro" id="IPR000719">
    <property type="entry name" value="Prot_kinase_dom"/>
</dbReference>
<evidence type="ECO:0000256" key="3">
    <source>
        <dbReference type="PROSITE-ProRule" id="PRU10141"/>
    </source>
</evidence>
<dbReference type="Gene3D" id="2.130.10.10">
    <property type="entry name" value="YVTN repeat-like/Quinoprotein amine dehydrogenase"/>
    <property type="match status" value="1"/>
</dbReference>
<proteinExistence type="predicted"/>
<dbReference type="SUPFAM" id="SSF56112">
    <property type="entry name" value="Protein kinase-like (PK-like)"/>
    <property type="match status" value="1"/>
</dbReference>
<dbReference type="Pfam" id="PF13360">
    <property type="entry name" value="PQQ_2"/>
    <property type="match status" value="2"/>
</dbReference>
<dbReference type="Proteomes" id="UP000608522">
    <property type="component" value="Unassembled WGS sequence"/>
</dbReference>
<feature type="binding site" evidence="3">
    <location>
        <position position="46"/>
    </location>
    <ligand>
        <name>ATP</name>
        <dbReference type="ChEBI" id="CHEBI:30616"/>
    </ligand>
</feature>
<sequence length="657" mass="69394">MGALDPLGPEDPQQVGRYKIVARLGSGGMGRVYLGRSPGGRPVAVKVVRPELAGDGEFRRRFKREVTAAQRVNGAFTAGVIDADPDGSPAWMATVYVPGPSLGEALAAHGPWPLHSVLDLAAGMVEALEVIHAAGVIHRDLKPSNVLLAADGPRIIDFGISVAMEASTLTRAGVLIGTPGYMSPEQLLDRAVTPASDVFALGAVLAYTATGVNAFGSGSSTALCIRTVQEEPSLDALPGELRDVVAACLAKEPDQRPTVATLLDQLTGSRGKDGKGQPLRPTLLLTEPSWMPDQIAQLVQRNDPPSPVPDTRATVPGGPGRRLRGSRKWSYACTPTGFWATPRERYRGSAASDGLVYCSSGALYAVDVTSGEQRWVYTSRGRAWSSPAVVEGIVYFGSDDGGLYAVDARMGEKRWSFTTGGTVRSSPAVVGGVVYVGSDDRGLHAVSAETGEPHWAFTTGGMVRSSPTVVEGIVYFGSDDGGLYAVDARSGEKRWSFATGRKVRSSPAVVDGVVYVGSDNGKLHAVDADTGRERWSFHTKARLRSSPAVANGIVYLASARVAKITDRDVMPKLYAVDAATGRERWSYEIGLNEVLSPVVANGIVYVAFGFQLFALQADTGLQHWVHPLGNSPASSPVVADGVAYLSDGSNMLYAVQT</sequence>
<dbReference type="InterPro" id="IPR018391">
    <property type="entry name" value="PQQ_b-propeller_rpt"/>
</dbReference>
<dbReference type="InterPro" id="IPR011009">
    <property type="entry name" value="Kinase-like_dom_sf"/>
</dbReference>
<dbReference type="EMBL" id="BNED01000001">
    <property type="protein sequence ID" value="GHI74446.1"/>
    <property type="molecule type" value="Genomic_DNA"/>
</dbReference>
<dbReference type="InterPro" id="IPR002372">
    <property type="entry name" value="PQQ_rpt_dom"/>
</dbReference>
<dbReference type="CDD" id="cd14014">
    <property type="entry name" value="STKc_PknB_like"/>
    <property type="match status" value="1"/>
</dbReference>
<organism evidence="6 8">
    <name type="scientific">Streptomyces spororaveus</name>
    <dbReference type="NCBI Taxonomy" id="284039"/>
    <lineage>
        <taxon>Bacteria</taxon>
        <taxon>Bacillati</taxon>
        <taxon>Actinomycetota</taxon>
        <taxon>Actinomycetes</taxon>
        <taxon>Kitasatosporales</taxon>
        <taxon>Streptomycetaceae</taxon>
        <taxon>Streptomyces</taxon>
    </lineage>
</organism>
<evidence type="ECO:0000259" key="5">
    <source>
        <dbReference type="PROSITE" id="PS50011"/>
    </source>
</evidence>
<dbReference type="Gene3D" id="2.40.128.630">
    <property type="match status" value="1"/>
</dbReference>
<protein>
    <recommendedName>
        <fullName evidence="5">Protein kinase domain-containing protein</fullName>
    </recommendedName>
</protein>
<dbReference type="InterPro" id="IPR017441">
    <property type="entry name" value="Protein_kinase_ATP_BS"/>
</dbReference>
<dbReference type="Gene3D" id="2.40.10.480">
    <property type="match status" value="1"/>
</dbReference>
<name>A0ABQ3T233_9ACTN</name>
<reference evidence="8" key="1">
    <citation type="submission" date="2023-07" db="EMBL/GenBank/DDBJ databases">
        <title>Whole genome shotgun sequence of Streptomyces spororaveus NBRC 15456.</title>
        <authorList>
            <person name="Komaki H."/>
            <person name="Tamura T."/>
        </authorList>
    </citation>
    <scope>NUCLEOTIDE SEQUENCE [LARGE SCALE GENOMIC DNA]</scope>
    <source>
        <strain evidence="8">NBRC 15456</strain>
    </source>
</reference>
<feature type="domain" description="Protein kinase" evidence="5">
    <location>
        <begin position="18"/>
        <end position="283"/>
    </location>
</feature>
<keyword evidence="1 3" id="KW-0547">Nucleotide-binding</keyword>
<accession>A0ABQ3T233</accession>
<evidence type="ECO:0000256" key="2">
    <source>
        <dbReference type="ARBA" id="ARBA00022840"/>
    </source>
</evidence>
<dbReference type="Gene3D" id="3.30.200.20">
    <property type="entry name" value="Phosphorylase Kinase, domain 1"/>
    <property type="match status" value="1"/>
</dbReference>
<dbReference type="SMART" id="SM00220">
    <property type="entry name" value="S_TKc"/>
    <property type="match status" value="1"/>
</dbReference>
<dbReference type="PROSITE" id="PS50011">
    <property type="entry name" value="PROTEIN_KINASE_DOM"/>
    <property type="match status" value="1"/>
</dbReference>
<dbReference type="InterPro" id="IPR008271">
    <property type="entry name" value="Ser/Thr_kinase_AS"/>
</dbReference>
<dbReference type="PROSITE" id="PS00107">
    <property type="entry name" value="PROTEIN_KINASE_ATP"/>
    <property type="match status" value="1"/>
</dbReference>